<gene>
    <name evidence="4" type="ORF">GCM10007907_31580</name>
</gene>
<evidence type="ECO:0000256" key="2">
    <source>
        <dbReference type="PROSITE-ProRule" id="PRU00335"/>
    </source>
</evidence>
<accession>A0ABQ5YIT8</accession>
<protein>
    <submittedName>
        <fullName evidence="4">TetR family transcriptional regulator</fullName>
    </submittedName>
</protein>
<evidence type="ECO:0000313" key="4">
    <source>
        <dbReference type="EMBL" id="GLR14368.1"/>
    </source>
</evidence>
<dbReference type="SUPFAM" id="SSF46689">
    <property type="entry name" value="Homeodomain-like"/>
    <property type="match status" value="1"/>
</dbReference>
<keyword evidence="5" id="KW-1185">Reference proteome</keyword>
<evidence type="ECO:0000313" key="5">
    <source>
        <dbReference type="Proteomes" id="UP001156706"/>
    </source>
</evidence>
<evidence type="ECO:0000259" key="3">
    <source>
        <dbReference type="PROSITE" id="PS50977"/>
    </source>
</evidence>
<feature type="DNA-binding region" description="H-T-H motif" evidence="2">
    <location>
        <begin position="57"/>
        <end position="76"/>
    </location>
</feature>
<dbReference type="EMBL" id="BSOG01000004">
    <property type="protein sequence ID" value="GLR14368.1"/>
    <property type="molecule type" value="Genomic_DNA"/>
</dbReference>
<comment type="caution">
    <text evidence="4">The sequence shown here is derived from an EMBL/GenBank/DDBJ whole genome shotgun (WGS) entry which is preliminary data.</text>
</comment>
<keyword evidence="1 2" id="KW-0238">DNA-binding</keyword>
<organism evidence="4 5">
    <name type="scientific">Chitinimonas prasina</name>
    <dbReference type="NCBI Taxonomy" id="1434937"/>
    <lineage>
        <taxon>Bacteria</taxon>
        <taxon>Pseudomonadati</taxon>
        <taxon>Pseudomonadota</taxon>
        <taxon>Betaproteobacteria</taxon>
        <taxon>Neisseriales</taxon>
        <taxon>Chitinibacteraceae</taxon>
        <taxon>Chitinimonas</taxon>
    </lineage>
</organism>
<dbReference type="InterPro" id="IPR009057">
    <property type="entry name" value="Homeodomain-like_sf"/>
</dbReference>
<evidence type="ECO:0000256" key="1">
    <source>
        <dbReference type="ARBA" id="ARBA00023125"/>
    </source>
</evidence>
<dbReference type="Pfam" id="PF00440">
    <property type="entry name" value="TetR_N"/>
    <property type="match status" value="1"/>
</dbReference>
<dbReference type="Gene3D" id="1.10.357.10">
    <property type="entry name" value="Tetracycline Repressor, domain 2"/>
    <property type="match status" value="1"/>
</dbReference>
<proteinExistence type="predicted"/>
<dbReference type="Proteomes" id="UP001156706">
    <property type="component" value="Unassembled WGS sequence"/>
</dbReference>
<name>A0ABQ5YIT8_9NEIS</name>
<dbReference type="PROSITE" id="PS50977">
    <property type="entry name" value="HTH_TETR_2"/>
    <property type="match status" value="1"/>
</dbReference>
<sequence length="238" mass="26613">MHTGIIPVELIAMNNLTIEHTSSATGRKLQRRGEESRRRILDATLVLIAKRGLHGITHRAIAAEAGVPLSLTTYFFNGMNDLIEQTFDHFVLVAAKDNVEMLNQLNLYLSDLPPEILLRSGDARVAVHLEVTRRLANFIRMQAELHSVGLAVELNFLSLYRLDPPVRAKVVAYRAMLVSGIAQLARMVGSDQPEVDASLVLSVIHRLQFECMNLPPPWPESLLEAEIGRMLALVFRLH</sequence>
<dbReference type="RefSeq" id="WP_284197648.1">
    <property type="nucleotide sequence ID" value="NZ_BSOG01000004.1"/>
</dbReference>
<feature type="domain" description="HTH tetR-type" evidence="3">
    <location>
        <begin position="34"/>
        <end position="94"/>
    </location>
</feature>
<dbReference type="InterPro" id="IPR001647">
    <property type="entry name" value="HTH_TetR"/>
</dbReference>
<reference evidence="5" key="1">
    <citation type="journal article" date="2019" name="Int. J. Syst. Evol. Microbiol.">
        <title>The Global Catalogue of Microorganisms (GCM) 10K type strain sequencing project: providing services to taxonomists for standard genome sequencing and annotation.</title>
        <authorList>
            <consortium name="The Broad Institute Genomics Platform"/>
            <consortium name="The Broad Institute Genome Sequencing Center for Infectious Disease"/>
            <person name="Wu L."/>
            <person name="Ma J."/>
        </authorList>
    </citation>
    <scope>NUCLEOTIDE SEQUENCE [LARGE SCALE GENOMIC DNA]</scope>
    <source>
        <strain evidence="5">NBRC 110044</strain>
    </source>
</reference>